<dbReference type="InterPro" id="IPR036388">
    <property type="entry name" value="WH-like_DNA-bd_sf"/>
</dbReference>
<evidence type="ECO:0000313" key="8">
    <source>
        <dbReference type="EMBL" id="SVA09492.1"/>
    </source>
</evidence>
<proteinExistence type="predicted"/>
<evidence type="ECO:0000259" key="7">
    <source>
        <dbReference type="PROSITE" id="PS51755"/>
    </source>
</evidence>
<name>A0A381SZT4_9ZZZZ</name>
<dbReference type="FunFam" id="3.40.50.2300:FF:000001">
    <property type="entry name" value="DNA-binding response regulator PhoB"/>
    <property type="match status" value="1"/>
</dbReference>
<dbReference type="SMART" id="SM00448">
    <property type="entry name" value="REC"/>
    <property type="match status" value="1"/>
</dbReference>
<keyword evidence="4" id="KW-0238">DNA-binding</keyword>
<protein>
    <recommendedName>
        <fullName evidence="9">Transcriptional regulator ycf27</fullName>
    </recommendedName>
</protein>
<dbReference type="Pfam" id="PF00072">
    <property type="entry name" value="Response_reg"/>
    <property type="match status" value="1"/>
</dbReference>
<dbReference type="GO" id="GO:0032993">
    <property type="term" value="C:protein-DNA complex"/>
    <property type="evidence" value="ECO:0007669"/>
    <property type="project" value="TreeGrafter"/>
</dbReference>
<gene>
    <name evidence="8" type="ORF">METZ01_LOCUS62346</name>
</gene>
<feature type="domain" description="OmpR/PhoB-type" evidence="7">
    <location>
        <begin position="138"/>
        <end position="237"/>
    </location>
</feature>
<dbReference type="InterPro" id="IPR001867">
    <property type="entry name" value="OmpR/PhoB-type_DNA-bd"/>
</dbReference>
<dbReference type="GO" id="GO:0005829">
    <property type="term" value="C:cytosol"/>
    <property type="evidence" value="ECO:0007669"/>
    <property type="project" value="TreeGrafter"/>
</dbReference>
<dbReference type="Gene3D" id="3.40.50.2300">
    <property type="match status" value="1"/>
</dbReference>
<evidence type="ECO:0000256" key="5">
    <source>
        <dbReference type="ARBA" id="ARBA00023163"/>
    </source>
</evidence>
<dbReference type="PROSITE" id="PS51755">
    <property type="entry name" value="OMPR_PHOB"/>
    <property type="match status" value="1"/>
</dbReference>
<dbReference type="Gene3D" id="1.10.10.10">
    <property type="entry name" value="Winged helix-like DNA-binding domain superfamily/Winged helix DNA-binding domain"/>
    <property type="match status" value="1"/>
</dbReference>
<dbReference type="InterPro" id="IPR016032">
    <property type="entry name" value="Sig_transdc_resp-reg_C-effctor"/>
</dbReference>
<dbReference type="Pfam" id="PF00486">
    <property type="entry name" value="Trans_reg_C"/>
    <property type="match status" value="1"/>
</dbReference>
<organism evidence="8">
    <name type="scientific">marine metagenome</name>
    <dbReference type="NCBI Taxonomy" id="408172"/>
    <lineage>
        <taxon>unclassified sequences</taxon>
        <taxon>metagenomes</taxon>
        <taxon>ecological metagenomes</taxon>
    </lineage>
</organism>
<dbReference type="InterPro" id="IPR001789">
    <property type="entry name" value="Sig_transdc_resp-reg_receiver"/>
</dbReference>
<evidence type="ECO:0008006" key="9">
    <source>
        <dbReference type="Google" id="ProtNLM"/>
    </source>
</evidence>
<evidence type="ECO:0000256" key="1">
    <source>
        <dbReference type="ARBA" id="ARBA00022553"/>
    </source>
</evidence>
<dbReference type="FunFam" id="1.10.10.10:FF:000018">
    <property type="entry name" value="DNA-binding response regulator ResD"/>
    <property type="match status" value="1"/>
</dbReference>
<keyword evidence="2" id="KW-0902">Two-component regulatory system</keyword>
<dbReference type="EMBL" id="UINC01003817">
    <property type="protein sequence ID" value="SVA09492.1"/>
    <property type="molecule type" value="Genomic_DNA"/>
</dbReference>
<keyword evidence="3" id="KW-0805">Transcription regulation</keyword>
<evidence type="ECO:0000259" key="6">
    <source>
        <dbReference type="PROSITE" id="PS50110"/>
    </source>
</evidence>
<accession>A0A381SZT4</accession>
<dbReference type="SMART" id="SM00862">
    <property type="entry name" value="Trans_reg_C"/>
    <property type="match status" value="1"/>
</dbReference>
<dbReference type="Gene3D" id="6.10.250.690">
    <property type="match status" value="1"/>
</dbReference>
<evidence type="ECO:0000256" key="3">
    <source>
        <dbReference type="ARBA" id="ARBA00023015"/>
    </source>
</evidence>
<dbReference type="SUPFAM" id="SSF46894">
    <property type="entry name" value="C-terminal effector domain of the bipartite response regulators"/>
    <property type="match status" value="1"/>
</dbReference>
<dbReference type="GO" id="GO:0006355">
    <property type="term" value="P:regulation of DNA-templated transcription"/>
    <property type="evidence" value="ECO:0007669"/>
    <property type="project" value="InterPro"/>
</dbReference>
<dbReference type="AlphaFoldDB" id="A0A381SZT4"/>
<keyword evidence="1" id="KW-0597">Phosphoprotein</keyword>
<evidence type="ECO:0000256" key="4">
    <source>
        <dbReference type="ARBA" id="ARBA00023125"/>
    </source>
</evidence>
<dbReference type="InterPro" id="IPR011006">
    <property type="entry name" value="CheY-like_superfamily"/>
</dbReference>
<dbReference type="PANTHER" id="PTHR48111">
    <property type="entry name" value="REGULATOR OF RPOS"/>
    <property type="match status" value="1"/>
</dbReference>
<keyword evidence="5" id="KW-0804">Transcription</keyword>
<evidence type="ECO:0000256" key="2">
    <source>
        <dbReference type="ARBA" id="ARBA00023012"/>
    </source>
</evidence>
<reference evidence="8" key="1">
    <citation type="submission" date="2018-05" db="EMBL/GenBank/DDBJ databases">
        <authorList>
            <person name="Lanie J.A."/>
            <person name="Ng W.-L."/>
            <person name="Kazmierczak K.M."/>
            <person name="Andrzejewski T.M."/>
            <person name="Davidsen T.M."/>
            <person name="Wayne K.J."/>
            <person name="Tettelin H."/>
            <person name="Glass J.I."/>
            <person name="Rusch D."/>
            <person name="Podicherti R."/>
            <person name="Tsui H.-C.T."/>
            <person name="Winkler M.E."/>
        </authorList>
    </citation>
    <scope>NUCLEOTIDE SEQUENCE</scope>
</reference>
<sequence length="237" mass="26891">MITNEQHIEKVALVIEDDKSVSQLIRLYLAEDGYRVLNAEDGLSGLKMATEESPDIVLLDLNLPGMDGIEVCRNIREKSDLPIIMVTARVEEDDRLDGLDMGADDYVSKPFSPRELVARVNAVMRRTSQANKKRKEIGEQFKLGDLVIDLSRRSASVRGAEVELTPTEFRLLTFFIESPNRTVSRQQIIDNVFGYDFSGYDRTVDTHVSNLRKKLDAASPDRKHLKTMYGFGYRFDA</sequence>
<dbReference type="CDD" id="cd00383">
    <property type="entry name" value="trans_reg_C"/>
    <property type="match status" value="1"/>
</dbReference>
<dbReference type="GO" id="GO:0000976">
    <property type="term" value="F:transcription cis-regulatory region binding"/>
    <property type="evidence" value="ECO:0007669"/>
    <property type="project" value="TreeGrafter"/>
</dbReference>
<dbReference type="SUPFAM" id="SSF52172">
    <property type="entry name" value="CheY-like"/>
    <property type="match status" value="1"/>
</dbReference>
<dbReference type="PANTHER" id="PTHR48111:SF1">
    <property type="entry name" value="TWO-COMPONENT RESPONSE REGULATOR ORR33"/>
    <property type="match status" value="1"/>
</dbReference>
<dbReference type="GO" id="GO:0000156">
    <property type="term" value="F:phosphorelay response regulator activity"/>
    <property type="evidence" value="ECO:0007669"/>
    <property type="project" value="TreeGrafter"/>
</dbReference>
<dbReference type="InterPro" id="IPR039420">
    <property type="entry name" value="WalR-like"/>
</dbReference>
<dbReference type="PROSITE" id="PS50110">
    <property type="entry name" value="RESPONSE_REGULATORY"/>
    <property type="match status" value="1"/>
</dbReference>
<feature type="domain" description="Response regulatory" evidence="6">
    <location>
        <begin position="11"/>
        <end position="124"/>
    </location>
</feature>